<proteinExistence type="predicted"/>
<sequence length="129" mass="15531">MQLIIKLNNIFCDKSKPIEYLIETNIIKIPEKCDHEIIEIDENKFEHFWIVGIIQHTKNIKNKAKINSIQKCYFEIVENRNTETIYRIIKKRIKKGSNVYTDSWKSYCDIEKYGIKHKQVNHSKKILNY</sequence>
<evidence type="ECO:0000313" key="2">
    <source>
        <dbReference type="EMBL" id="CAG8667465.1"/>
    </source>
</evidence>
<dbReference type="EMBL" id="CAJVQA010008153">
    <property type="protein sequence ID" value="CAG8667465.1"/>
    <property type="molecule type" value="Genomic_DNA"/>
</dbReference>
<dbReference type="PANTHER" id="PTHR47163">
    <property type="entry name" value="DDE_TNP_IS1595 DOMAIN-CONTAINING PROTEIN"/>
    <property type="match status" value="1"/>
</dbReference>
<dbReference type="Pfam" id="PF12762">
    <property type="entry name" value="DDE_Tnp_IS1595"/>
    <property type="match status" value="1"/>
</dbReference>
<keyword evidence="3" id="KW-1185">Reference proteome</keyword>
<evidence type="ECO:0000259" key="1">
    <source>
        <dbReference type="Pfam" id="PF12762"/>
    </source>
</evidence>
<dbReference type="InterPro" id="IPR053164">
    <property type="entry name" value="IS1016-like_transposase"/>
</dbReference>
<protein>
    <submittedName>
        <fullName evidence="2">8385_t:CDS:1</fullName>
    </submittedName>
</protein>
<dbReference type="InterPro" id="IPR024445">
    <property type="entry name" value="Tnp_ISXO2-like"/>
</dbReference>
<dbReference type="Proteomes" id="UP000789759">
    <property type="component" value="Unassembled WGS sequence"/>
</dbReference>
<name>A0A9N9HBE5_9GLOM</name>
<dbReference type="AlphaFoldDB" id="A0A9N9HBE5"/>
<gene>
    <name evidence="2" type="ORF">CPELLU_LOCUS10100</name>
</gene>
<reference evidence="2" key="1">
    <citation type="submission" date="2021-06" db="EMBL/GenBank/DDBJ databases">
        <authorList>
            <person name="Kallberg Y."/>
            <person name="Tangrot J."/>
            <person name="Rosling A."/>
        </authorList>
    </citation>
    <scope>NUCLEOTIDE SEQUENCE</scope>
    <source>
        <strain evidence="2">FL966</strain>
    </source>
</reference>
<evidence type="ECO:0000313" key="3">
    <source>
        <dbReference type="Proteomes" id="UP000789759"/>
    </source>
</evidence>
<accession>A0A9N9HBE5</accession>
<dbReference type="OrthoDB" id="5598606at2759"/>
<dbReference type="PANTHER" id="PTHR47163:SF2">
    <property type="entry name" value="SI:DKEY-17M8.2"/>
    <property type="match status" value="1"/>
</dbReference>
<comment type="caution">
    <text evidence="2">The sequence shown here is derived from an EMBL/GenBank/DDBJ whole genome shotgun (WGS) entry which is preliminary data.</text>
</comment>
<organism evidence="2 3">
    <name type="scientific">Cetraspora pellucida</name>
    <dbReference type="NCBI Taxonomy" id="1433469"/>
    <lineage>
        <taxon>Eukaryota</taxon>
        <taxon>Fungi</taxon>
        <taxon>Fungi incertae sedis</taxon>
        <taxon>Mucoromycota</taxon>
        <taxon>Glomeromycotina</taxon>
        <taxon>Glomeromycetes</taxon>
        <taxon>Diversisporales</taxon>
        <taxon>Gigasporaceae</taxon>
        <taxon>Cetraspora</taxon>
    </lineage>
</organism>
<feature type="domain" description="ISXO2-like transposase" evidence="1">
    <location>
        <begin position="67"/>
        <end position="125"/>
    </location>
</feature>